<accession>A0A7C0TZ91</accession>
<dbReference type="PANTHER" id="PTHR10668:SF103">
    <property type="entry name" value="PYRIDINE NUCLEOTIDE-DISULFIDE OXIDOREDUCTASE DOMAIN-CONTAINING PROTEIN 2"/>
    <property type="match status" value="1"/>
</dbReference>
<reference evidence="1" key="1">
    <citation type="journal article" date="2020" name="mSystems">
        <title>Genome- and Community-Level Interaction Insights into Carbon Utilization and Element Cycling Functions of Hydrothermarchaeota in Hydrothermal Sediment.</title>
        <authorList>
            <person name="Zhou Z."/>
            <person name="Liu Y."/>
            <person name="Xu W."/>
            <person name="Pan J."/>
            <person name="Luo Z.H."/>
            <person name="Li M."/>
        </authorList>
    </citation>
    <scope>NUCLEOTIDE SEQUENCE [LARGE SCALE GENOMIC DNA]</scope>
    <source>
        <strain evidence="1">HyVt-151</strain>
    </source>
</reference>
<proteinExistence type="predicted"/>
<protein>
    <submittedName>
        <fullName evidence="1">NAD(P)/FAD-dependent oxidoreductase</fullName>
    </submittedName>
</protein>
<evidence type="ECO:0000313" key="1">
    <source>
        <dbReference type="EMBL" id="HDD31629.1"/>
    </source>
</evidence>
<gene>
    <name evidence="1" type="ORF">ENF72_03260</name>
</gene>
<dbReference type="InterPro" id="IPR036188">
    <property type="entry name" value="FAD/NAD-bd_sf"/>
</dbReference>
<dbReference type="EMBL" id="DQYG01000137">
    <property type="protein sequence ID" value="HDD31629.1"/>
    <property type="molecule type" value="Genomic_DNA"/>
</dbReference>
<dbReference type="Proteomes" id="UP000886210">
    <property type="component" value="Unassembled WGS sequence"/>
</dbReference>
<comment type="caution">
    <text evidence="1">The sequence shown here is derived from an EMBL/GenBank/DDBJ whole genome shotgun (WGS) entry which is preliminary data.</text>
</comment>
<dbReference type="PANTHER" id="PTHR10668">
    <property type="entry name" value="PHYTOENE DEHYDROGENASE"/>
    <property type="match status" value="1"/>
</dbReference>
<name>A0A7C0TZ91_THELI</name>
<dbReference type="SUPFAM" id="SSF51905">
    <property type="entry name" value="FAD/NAD(P)-binding domain"/>
    <property type="match status" value="1"/>
</dbReference>
<dbReference type="Pfam" id="PF13450">
    <property type="entry name" value="NAD_binding_8"/>
    <property type="match status" value="1"/>
</dbReference>
<sequence length="547" mass="61629">MADRSYDAVIIGGGHHATILAPYLAKAGMSVGVFEKNDRLGGGCVTEDGPTAGFRMAFCAQYTRFYAHPAFRDFNLYDEGLRYVAPETGAGIVFDDGSSIVTYPAWVLKDPRTGESEFVEKNVKKTYDQIAQVSKVDAETYIELTEKFKEKWGRTFSRDRYSLLPSSGRGALDELLSDPESGLDRELQYMTVKQLAHYFFESSEIRMFFYRGMLTSIGCCPDDVPGIEGLIGALSVIFSWSPPSIAIGGSQAVTDALVSAGKKLGVEYFVNSGVKKIIVRDGKARGILLENGSEIEAKKLVIADIGLLQLINNLLGEECKEYVTPYVRRRLRAIDHDRNQILTGAVAVHELPNYTASQSNPDVNRTFRLYLCPNDLDYIQDKYWHEIRLMGYPSRLALLTTADSIWDRTRAPEGKHVIWFEEFTVPVRFLPYKEWRTIRERFVEDHLLPEWEKYAPNMKKDNVIAYRVNTPVEDAETHPDMIGGCFANSSMIFSQMGWFRGIPGWRLRTPIKNLYICSQDMPGGMGIARGSSYRCYLTIAKDLGLAQ</sequence>
<organism evidence="1">
    <name type="scientific">Thermococcus litoralis</name>
    <dbReference type="NCBI Taxonomy" id="2265"/>
    <lineage>
        <taxon>Archaea</taxon>
        <taxon>Methanobacteriati</taxon>
        <taxon>Methanobacteriota</taxon>
        <taxon>Thermococci</taxon>
        <taxon>Thermococcales</taxon>
        <taxon>Thermococcaceae</taxon>
        <taxon>Thermococcus</taxon>
    </lineage>
</organism>
<dbReference type="AlphaFoldDB" id="A0A7C0TZ91"/>
<dbReference type="Gene3D" id="3.50.50.60">
    <property type="entry name" value="FAD/NAD(P)-binding domain"/>
    <property type="match status" value="2"/>
</dbReference>